<name>A0ABV9RUR5_9PSEU</name>
<dbReference type="Gene3D" id="3.40.50.880">
    <property type="match status" value="1"/>
</dbReference>
<proteinExistence type="inferred from homology"/>
<evidence type="ECO:0000256" key="2">
    <source>
        <dbReference type="ARBA" id="ARBA00023295"/>
    </source>
</evidence>
<keyword evidence="1 3" id="KW-0378">Hydrolase</keyword>
<organism evidence="5 6">
    <name type="scientific">Actinophytocola glycyrrhizae</name>
    <dbReference type="NCBI Taxonomy" id="2044873"/>
    <lineage>
        <taxon>Bacteria</taxon>
        <taxon>Bacillati</taxon>
        <taxon>Actinomycetota</taxon>
        <taxon>Actinomycetes</taxon>
        <taxon>Pseudonocardiales</taxon>
        <taxon>Pseudonocardiaceae</taxon>
    </lineage>
</organism>
<feature type="domain" description="Glycoside hydrolase family 5" evidence="4">
    <location>
        <begin position="36"/>
        <end position="280"/>
    </location>
</feature>
<protein>
    <submittedName>
        <fullName evidence="5">Cellulase family glycosylhydrolase</fullName>
    </submittedName>
</protein>
<dbReference type="Pfam" id="PF00150">
    <property type="entry name" value="Cellulase"/>
    <property type="match status" value="1"/>
</dbReference>
<dbReference type="EMBL" id="JBHSIS010000002">
    <property type="protein sequence ID" value="MFC4852394.1"/>
    <property type="molecule type" value="Genomic_DNA"/>
</dbReference>
<evidence type="ECO:0000313" key="5">
    <source>
        <dbReference type="EMBL" id="MFC4852394.1"/>
    </source>
</evidence>
<sequence>MLLFDGRPWLGANFWSRSGGPLMWRNYDPDLVTQELRVLREHGMNLTRSFFYWPDFHPEPDRVDDEMVDRYADFLDRHTAQGMATIPTFIVGHMSGENWDPAWRQGRDLYADVWMVGRQAWFVERMTARFHEHPAVAGWLISNEMPIYGEPAAREQVTPWAQLMVQAVRAGGGTQPVSIGDGAWGMEVTGRDNGFSVRDLAGLTDFVGPHVYRMENDVVRQHLTAAFICELSCFAGRPVVLEEFGVTDSFVSAEHAAQYYRQILHNSLLAGATGWLAWNNTDFDNLFTQDPYRHHPFEMRFGLTDVTGAPKPQLLAVREFADILREVDFPHCTRPEPEVALVVPSYLEHRYPFTEPADNSHLFDVLRQSYVAAREADLTVAAARELDGLPDAKLYLVPSAKQLTAPTWRHLAEQAERGAVVFVSYSAGNHGTQRGMWHADLDGMFGVSHTLRYGMVDPVTDDEVAVTFVADFGVLGAGTTLRFRAGGNEHERVFLPVRATDGEVVAVDRHGNPVLVRKRAGAGHLVLCTHPLEAMAAALPGVNPEPTHRIYDALAVIAGVSRAVTVADPLVHVGELSHADGRRFVWLVSQAERELEVEPAGGRLADLASGEPLDEVTLRPYGVRVLALEDF</sequence>
<keyword evidence="6" id="KW-1185">Reference proteome</keyword>
<reference evidence="6" key="1">
    <citation type="journal article" date="2019" name="Int. J. Syst. Evol. Microbiol.">
        <title>The Global Catalogue of Microorganisms (GCM) 10K type strain sequencing project: providing services to taxonomists for standard genome sequencing and annotation.</title>
        <authorList>
            <consortium name="The Broad Institute Genomics Platform"/>
            <consortium name="The Broad Institute Genome Sequencing Center for Infectious Disease"/>
            <person name="Wu L."/>
            <person name="Ma J."/>
        </authorList>
    </citation>
    <scope>NUCLEOTIDE SEQUENCE [LARGE SCALE GENOMIC DNA]</scope>
    <source>
        <strain evidence="6">ZS-22-S1</strain>
    </source>
</reference>
<keyword evidence="2 3" id="KW-0326">Glycosidase</keyword>
<dbReference type="Proteomes" id="UP001595859">
    <property type="component" value="Unassembled WGS sequence"/>
</dbReference>
<evidence type="ECO:0000256" key="3">
    <source>
        <dbReference type="RuleBase" id="RU361153"/>
    </source>
</evidence>
<dbReference type="SUPFAM" id="SSF51445">
    <property type="entry name" value="(Trans)glycosidases"/>
    <property type="match status" value="1"/>
</dbReference>
<dbReference type="InterPro" id="IPR001547">
    <property type="entry name" value="Glyco_hydro_5"/>
</dbReference>
<evidence type="ECO:0000259" key="4">
    <source>
        <dbReference type="Pfam" id="PF00150"/>
    </source>
</evidence>
<evidence type="ECO:0000256" key="1">
    <source>
        <dbReference type="ARBA" id="ARBA00022801"/>
    </source>
</evidence>
<dbReference type="InterPro" id="IPR017853">
    <property type="entry name" value="GH"/>
</dbReference>
<gene>
    <name evidence="5" type="ORF">ACFPCV_02680</name>
</gene>
<evidence type="ECO:0000313" key="6">
    <source>
        <dbReference type="Proteomes" id="UP001595859"/>
    </source>
</evidence>
<dbReference type="InterPro" id="IPR029062">
    <property type="entry name" value="Class_I_gatase-like"/>
</dbReference>
<comment type="caution">
    <text evidence="5">The sequence shown here is derived from an EMBL/GenBank/DDBJ whole genome shotgun (WGS) entry which is preliminary data.</text>
</comment>
<comment type="similarity">
    <text evidence="3">Belongs to the glycosyl hydrolase 5 (cellulase A) family.</text>
</comment>
<dbReference type="RefSeq" id="WP_378054069.1">
    <property type="nucleotide sequence ID" value="NZ_JBHSIS010000002.1"/>
</dbReference>
<accession>A0ABV9RUR5</accession>
<dbReference type="Gene3D" id="3.20.20.80">
    <property type="entry name" value="Glycosidases"/>
    <property type="match status" value="1"/>
</dbReference>